<evidence type="ECO:0000313" key="4">
    <source>
        <dbReference type="Proteomes" id="UP001320245"/>
    </source>
</evidence>
<feature type="compositionally biased region" description="Basic residues" evidence="1">
    <location>
        <begin position="94"/>
        <end position="108"/>
    </location>
</feature>
<dbReference type="AlphaFoldDB" id="A0AAN9YFP1"/>
<gene>
    <name evidence="3" type="ORF">SLS53_004532</name>
</gene>
<feature type="transmembrane region" description="Helical" evidence="2">
    <location>
        <begin position="302"/>
        <end position="330"/>
    </location>
</feature>
<feature type="region of interest" description="Disordered" evidence="1">
    <location>
        <begin position="27"/>
        <end position="155"/>
    </location>
</feature>
<feature type="compositionally biased region" description="Basic and acidic residues" evidence="1">
    <location>
        <begin position="70"/>
        <end position="90"/>
    </location>
</feature>
<keyword evidence="2" id="KW-1133">Transmembrane helix</keyword>
<organism evidence="3 4">
    <name type="scientific">Cytospora paraplurivora</name>
    <dbReference type="NCBI Taxonomy" id="2898453"/>
    <lineage>
        <taxon>Eukaryota</taxon>
        <taxon>Fungi</taxon>
        <taxon>Dikarya</taxon>
        <taxon>Ascomycota</taxon>
        <taxon>Pezizomycotina</taxon>
        <taxon>Sordariomycetes</taxon>
        <taxon>Sordariomycetidae</taxon>
        <taxon>Diaporthales</taxon>
        <taxon>Cytosporaceae</taxon>
        <taxon>Cytospora</taxon>
    </lineage>
</organism>
<dbReference type="Proteomes" id="UP001320245">
    <property type="component" value="Unassembled WGS sequence"/>
</dbReference>
<sequence>MVGRHIVGIFKEAKAAYQDRKAAIKAERAAESEARPGIRKTQTYAGYEDDQAYDVPGRAPIVGYGRGKGYTHESRYLDQGDRRRSSDDTQSHASSRRSHGSHRSKRSRDKSGKSSRPPLTENNLRTLSEVSGMTPSQAPRAYRSAAGEAVPSRPSLVHATTAPATVDLQVGSAQVQGTNTTHAASQSIINPDVVDMNLAYGDVPPDLASRTDLGPDIQAEGKSEIVEGEANKEAQARTIMERIEALLDEAECVHHTATSIIDHLQRKPEAAAAVALLLAELSTLLKAISPGFLAVVKGGFPVIFALLASPQFLIGVGVAVGVTVVCFGGWKIVKHIREAKAAGAREKAAFEMQGGQPAAAMPDNPDAYGQPAASDDALVLEEELSTIEAWRRGIAPLDGDEDGMASSVVESADLELITPQAARSVRDDGRSIRTTRTHRSSKSHRGHHKSRRHEDYGDADEVPRRSSRSKAADVESVADSERSRRTSRPKTISRTSTRAITDGGDRDGTAVDMVLRPKDKKPNMLKTLFMKKKDRDVERDTTVSVMA</sequence>
<reference evidence="3 4" key="1">
    <citation type="journal article" date="2023" name="PLoS ONE">
        <title>Cytospora paraplurivora sp. nov. isolated from orchards with fruit tree decline syndrome in Ontario, Canada.</title>
        <authorList>
            <person name="Ilyukhin E."/>
            <person name="Nguyen H.D.T."/>
            <person name="Castle A.J."/>
            <person name="Ellouze W."/>
        </authorList>
    </citation>
    <scope>NUCLEOTIDE SEQUENCE [LARGE SCALE GENOMIC DNA]</scope>
    <source>
        <strain evidence="3 4">FDS-564</strain>
    </source>
</reference>
<keyword evidence="2" id="KW-0812">Transmembrane</keyword>
<feature type="compositionally biased region" description="Basic and acidic residues" evidence="1">
    <location>
        <begin position="27"/>
        <end position="36"/>
    </location>
</feature>
<accession>A0AAN9YFP1</accession>
<feature type="compositionally biased region" description="Polar residues" evidence="1">
    <location>
        <begin position="489"/>
        <end position="499"/>
    </location>
</feature>
<proteinExistence type="predicted"/>
<name>A0AAN9YFP1_9PEZI</name>
<comment type="caution">
    <text evidence="3">The sequence shown here is derived from an EMBL/GenBank/DDBJ whole genome shotgun (WGS) entry which is preliminary data.</text>
</comment>
<feature type="compositionally biased region" description="Polar residues" evidence="1">
    <location>
        <begin position="120"/>
        <end position="137"/>
    </location>
</feature>
<evidence type="ECO:0000256" key="1">
    <source>
        <dbReference type="SAM" id="MobiDB-lite"/>
    </source>
</evidence>
<dbReference type="EMBL" id="JAJSPL020000015">
    <property type="protein sequence ID" value="KAK7742387.1"/>
    <property type="molecule type" value="Genomic_DNA"/>
</dbReference>
<feature type="compositionally biased region" description="Basic residues" evidence="1">
    <location>
        <begin position="433"/>
        <end position="451"/>
    </location>
</feature>
<feature type="region of interest" description="Disordered" evidence="1">
    <location>
        <begin position="420"/>
        <end position="513"/>
    </location>
</feature>
<keyword evidence="4" id="KW-1185">Reference proteome</keyword>
<feature type="compositionally biased region" description="Basic and acidic residues" evidence="1">
    <location>
        <begin position="452"/>
        <end position="464"/>
    </location>
</feature>
<protein>
    <submittedName>
        <fullName evidence="3">Uncharacterized protein</fullName>
    </submittedName>
</protein>
<evidence type="ECO:0000313" key="3">
    <source>
        <dbReference type="EMBL" id="KAK7742387.1"/>
    </source>
</evidence>
<feature type="compositionally biased region" description="Basic and acidic residues" evidence="1">
    <location>
        <begin position="503"/>
        <end position="513"/>
    </location>
</feature>
<keyword evidence="2" id="KW-0472">Membrane</keyword>
<evidence type="ECO:0000256" key="2">
    <source>
        <dbReference type="SAM" id="Phobius"/>
    </source>
</evidence>